<dbReference type="RefSeq" id="WP_042205833.1">
    <property type="nucleotide sequence ID" value="NZ_CP009288.1"/>
</dbReference>
<dbReference type="Proteomes" id="UP000029409">
    <property type="component" value="Chromosome"/>
</dbReference>
<dbReference type="EMBL" id="CP009288">
    <property type="protein sequence ID" value="AIQ11961.1"/>
    <property type="molecule type" value="Genomic_DNA"/>
</dbReference>
<dbReference type="InterPro" id="IPR029044">
    <property type="entry name" value="Nucleotide-diphossugar_trans"/>
</dbReference>
<dbReference type="STRING" id="44251.PDUR_08470"/>
<dbReference type="OrthoDB" id="9801954at2"/>
<gene>
    <name evidence="1" type="ORF">PDUR_08470</name>
</gene>
<proteinExistence type="predicted"/>
<evidence type="ECO:0000313" key="1">
    <source>
        <dbReference type="EMBL" id="AIQ11961.1"/>
    </source>
</evidence>
<reference evidence="1 2" key="1">
    <citation type="submission" date="2014-08" db="EMBL/GenBank/DDBJ databases">
        <title>Comparative genomics of the Paenibacillus odorifer group.</title>
        <authorList>
            <person name="den Bakker H.C."/>
            <person name="Tsai Y.-C."/>
            <person name="Martin N."/>
            <person name="Korlach J."/>
            <person name="Wiedmann M."/>
        </authorList>
    </citation>
    <scope>NUCLEOTIDE SEQUENCE [LARGE SCALE GENOMIC DNA]</scope>
    <source>
        <strain evidence="1 2">DSM 1735</strain>
    </source>
</reference>
<evidence type="ECO:0000313" key="2">
    <source>
        <dbReference type="Proteomes" id="UP000029409"/>
    </source>
</evidence>
<accession>A0A089HJ38</accession>
<dbReference type="AlphaFoldDB" id="A0A089HJ38"/>
<dbReference type="SUPFAM" id="SSF53448">
    <property type="entry name" value="Nucleotide-diphospho-sugar transferases"/>
    <property type="match status" value="1"/>
</dbReference>
<keyword evidence="2" id="KW-1185">Reference proteome</keyword>
<dbReference type="SUPFAM" id="SSF89372">
    <property type="entry name" value="Fucose-specific lectin"/>
    <property type="match status" value="1"/>
</dbReference>
<dbReference type="KEGG" id="pdu:PDUR_08470"/>
<organism evidence="1 2">
    <name type="scientific">Paenibacillus durus</name>
    <name type="common">Paenibacillus azotofixans</name>
    <dbReference type="NCBI Taxonomy" id="44251"/>
    <lineage>
        <taxon>Bacteria</taxon>
        <taxon>Bacillati</taxon>
        <taxon>Bacillota</taxon>
        <taxon>Bacilli</taxon>
        <taxon>Bacillales</taxon>
        <taxon>Paenibacillaceae</taxon>
        <taxon>Paenibacillus</taxon>
    </lineage>
</organism>
<dbReference type="eggNOG" id="COG1073">
    <property type="taxonomic scope" value="Bacteria"/>
</dbReference>
<name>A0A089HJ38_PAEDU</name>
<protein>
    <submittedName>
        <fullName evidence="1">Uncharacterized protein</fullName>
    </submittedName>
</protein>
<sequence length="487" mass="57163">MTESSDYTEYTDYSAYSEYTDYPRKKICFAILVHNRSEVLIDLLDNIRCYCPNSSVVLYNGGDDPELCKGVGYPVCPTSRKLYYGVTAIYMLEVMEWLEDIDYSYDVLINLDSDVLFAREGFEQFILNEMKDKEYMGVGTKIPDDDFYCLVQLRQEFNQWIPLLGNEPYRESFNVGQVYSRKLVLRLLHDDQYELLKSNLRDTKSFGVDEIVFVTMVERLGYKLHAYREDVASAIRYRPHFPLDEMVSLVNFQLECSLIHPVFRELKDEARSFIREAMKRKIQLSPDYQERFMEEYLGEMPYLIRRSKYYGKKIEWLAASEDKGLLYWRENQSGRTKDILFGPYAFGSEKIEGLTALESRFGNLEAVCRTGNRLVHYWRDEHTGEWSPSEPFAEGVTGMPAFLESSYGNFEVVAPLKEGGLGHWWRNNDDPMLPWFGPIVFGTEQYDEVILVENNEKQLTAISCKEGKYQYYVRDDHNSWVWYGPYD</sequence>